<evidence type="ECO:0000259" key="9">
    <source>
        <dbReference type="Pfam" id="PF13567"/>
    </source>
</evidence>
<gene>
    <name evidence="10" type="ORF">RNA01_01900</name>
</gene>
<feature type="region of interest" description="Disordered" evidence="6">
    <location>
        <begin position="617"/>
        <end position="648"/>
    </location>
</feature>
<dbReference type="InterPro" id="IPR004477">
    <property type="entry name" value="ComEC_N"/>
</dbReference>
<dbReference type="RefSeq" id="WP_235916338.1">
    <property type="nucleotide sequence ID" value="NZ_BJZP01000001.1"/>
</dbReference>
<dbReference type="EMBL" id="BJZP01000001">
    <property type="protein sequence ID" value="GEO83258.1"/>
    <property type="molecule type" value="Genomic_DNA"/>
</dbReference>
<feature type="domain" description="DUF4131" evidence="9">
    <location>
        <begin position="47"/>
        <end position="199"/>
    </location>
</feature>
<evidence type="ECO:0000259" key="8">
    <source>
        <dbReference type="Pfam" id="PF03772"/>
    </source>
</evidence>
<feature type="region of interest" description="Disordered" evidence="6">
    <location>
        <begin position="780"/>
        <end position="812"/>
    </location>
</feature>
<keyword evidence="11" id="KW-1185">Reference proteome</keyword>
<feature type="transmembrane region" description="Helical" evidence="7">
    <location>
        <begin position="518"/>
        <end position="536"/>
    </location>
</feature>
<protein>
    <submittedName>
        <fullName evidence="10">Membrane protein</fullName>
    </submittedName>
</protein>
<dbReference type="Proteomes" id="UP000321717">
    <property type="component" value="Unassembled WGS sequence"/>
</dbReference>
<dbReference type="PANTHER" id="PTHR30619">
    <property type="entry name" value="DNA INTERNALIZATION/COMPETENCE PROTEIN COMEC/REC2"/>
    <property type="match status" value="1"/>
</dbReference>
<dbReference type="NCBIfam" id="TIGR00360">
    <property type="entry name" value="ComEC_N-term"/>
    <property type="match status" value="1"/>
</dbReference>
<keyword evidence="2" id="KW-1003">Cell membrane</keyword>
<evidence type="ECO:0000256" key="1">
    <source>
        <dbReference type="ARBA" id="ARBA00004651"/>
    </source>
</evidence>
<feature type="transmembrane region" description="Helical" evidence="7">
    <location>
        <begin position="278"/>
        <end position="299"/>
    </location>
</feature>
<dbReference type="AlphaFoldDB" id="A0A512HCT1"/>
<feature type="transmembrane region" description="Helical" evidence="7">
    <location>
        <begin position="51"/>
        <end position="70"/>
    </location>
</feature>
<accession>A0A512HCT1</accession>
<feature type="transmembrane region" description="Helical" evidence="7">
    <location>
        <begin position="311"/>
        <end position="329"/>
    </location>
</feature>
<dbReference type="Pfam" id="PF03772">
    <property type="entry name" value="Competence"/>
    <property type="match status" value="1"/>
</dbReference>
<reference evidence="10 11" key="1">
    <citation type="submission" date="2019-07" db="EMBL/GenBank/DDBJ databases">
        <title>Whole genome shotgun sequence of Rhizobium naphthalenivorans NBRC 107585.</title>
        <authorList>
            <person name="Hosoyama A."/>
            <person name="Uohara A."/>
            <person name="Ohji S."/>
            <person name="Ichikawa N."/>
        </authorList>
    </citation>
    <scope>NUCLEOTIDE SEQUENCE [LARGE SCALE GENOMIC DNA]</scope>
    <source>
        <strain evidence="10 11">NBRC 107585</strain>
    </source>
</reference>
<feature type="compositionally biased region" description="Basic and acidic residues" evidence="6">
    <location>
        <begin position="802"/>
        <end position="812"/>
    </location>
</feature>
<feature type="transmembrane region" description="Helical" evidence="7">
    <location>
        <begin position="543"/>
        <end position="562"/>
    </location>
</feature>
<evidence type="ECO:0000256" key="3">
    <source>
        <dbReference type="ARBA" id="ARBA00022692"/>
    </source>
</evidence>
<sequence>MRVRALSRRSRERFSTALGQEEDHGHFFLFVPVFLGVGAVCWFSLGRPAPTLVIAVLFFIAVAVFALAGSGRRVGRCGLAAVSLWLAGMLAADFESRRMATTILDTGVTTVLTGIVERREPGANGEWRYVLRLSSTAEPRLKRPPERVSLVARGRHQPVLLGERLTGRARLSPPSGPALPGLNDFAFANYFDGVGAVGFFLGAPQGLGSAAELGEEGDWSIGERWLFSLRDGISERLRNVIGGDAGAFATAIITGERRSMSRATTEALRLSGLAHITAISGLHMALASGIFFVGLRMLLSLLPGVAQGFAIKKLAAAGALMAAFAYLLISGHQVSAVRAFVMTAIMLVAVLFDRPAVSLRNLAIAAIVIIAITPSAVMGPSFQMSFGATAALIAGYAAWRARPRRNALKFKFPGAGLLGATGRLIGATFLTSLIGGLSTAIFAIAHFHRLAPHGMEANLAAMPIISLMVMPAGLGAMLLMPFGLDAPLLWLMGLGLDWVLLIARAVAGWDDAIGFTRMPAWFLPSAATGLLLMTLLRTRLRHVGTVLFAGSITIVAMAPAHAPAEVVISEDGGLVGLRVAERRLATNRVRPPRFVFEQWRAALGLDEHVAPEELSIQTEAKPLPHRASAPSAVGADRPQTDTRRQERQWSNDELIAVGKRMQTALQDDGVARFRCEPKAWCVARLSGGWTIATVDETAFVGPACDTADIVVTARRMAFPSCRSGARLFTAETLRATGAVELHLGRLDIREVVVTTSLSEDLRPWSVHRLYDWRTNRFLEPGMPGSPNSPKPVDPAKHPGVVRVRDDVNDSGE</sequence>
<dbReference type="PANTHER" id="PTHR30619:SF1">
    <property type="entry name" value="RECOMBINATION PROTEIN 2"/>
    <property type="match status" value="1"/>
</dbReference>
<feature type="transmembrane region" description="Helical" evidence="7">
    <location>
        <begin position="27"/>
        <end position="45"/>
    </location>
</feature>
<dbReference type="GO" id="GO:0005886">
    <property type="term" value="C:plasma membrane"/>
    <property type="evidence" value="ECO:0007669"/>
    <property type="project" value="UniProtKB-SubCell"/>
</dbReference>
<feature type="compositionally biased region" description="Basic and acidic residues" evidence="6">
    <location>
        <begin position="638"/>
        <end position="648"/>
    </location>
</feature>
<name>A0A512HCT1_9HYPH</name>
<evidence type="ECO:0000256" key="6">
    <source>
        <dbReference type="SAM" id="MobiDB-lite"/>
    </source>
</evidence>
<comment type="caution">
    <text evidence="10">The sequence shown here is derived from an EMBL/GenBank/DDBJ whole genome shotgun (WGS) entry which is preliminary data.</text>
</comment>
<evidence type="ECO:0000256" key="4">
    <source>
        <dbReference type="ARBA" id="ARBA00022989"/>
    </source>
</evidence>
<feature type="transmembrane region" description="Helical" evidence="7">
    <location>
        <begin position="459"/>
        <end position="480"/>
    </location>
</feature>
<organism evidence="10 11">
    <name type="scientific">Ciceribacter naphthalenivorans</name>
    <dbReference type="NCBI Taxonomy" id="1118451"/>
    <lineage>
        <taxon>Bacteria</taxon>
        <taxon>Pseudomonadati</taxon>
        <taxon>Pseudomonadota</taxon>
        <taxon>Alphaproteobacteria</taxon>
        <taxon>Hyphomicrobiales</taxon>
        <taxon>Rhizobiaceae</taxon>
        <taxon>Ciceribacter</taxon>
    </lineage>
</organism>
<evidence type="ECO:0000313" key="11">
    <source>
        <dbReference type="Proteomes" id="UP000321717"/>
    </source>
</evidence>
<comment type="subcellular location">
    <subcellularLocation>
        <location evidence="1">Cell membrane</location>
        <topology evidence="1">Multi-pass membrane protein</topology>
    </subcellularLocation>
</comment>
<dbReference type="InterPro" id="IPR025405">
    <property type="entry name" value="DUF4131"/>
</dbReference>
<proteinExistence type="predicted"/>
<dbReference type="InterPro" id="IPR052159">
    <property type="entry name" value="Competence_DNA_uptake"/>
</dbReference>
<keyword evidence="3 7" id="KW-0812">Transmembrane</keyword>
<feature type="transmembrane region" description="Helical" evidence="7">
    <location>
        <begin position="420"/>
        <end position="447"/>
    </location>
</feature>
<keyword evidence="4 7" id="KW-1133">Transmembrane helix</keyword>
<evidence type="ECO:0000313" key="10">
    <source>
        <dbReference type="EMBL" id="GEO83258.1"/>
    </source>
</evidence>
<feature type="transmembrane region" description="Helical" evidence="7">
    <location>
        <begin position="382"/>
        <end position="399"/>
    </location>
</feature>
<evidence type="ECO:0000256" key="7">
    <source>
        <dbReference type="SAM" id="Phobius"/>
    </source>
</evidence>
<evidence type="ECO:0000256" key="2">
    <source>
        <dbReference type="ARBA" id="ARBA00022475"/>
    </source>
</evidence>
<feature type="transmembrane region" description="Helical" evidence="7">
    <location>
        <begin position="487"/>
        <end position="506"/>
    </location>
</feature>
<feature type="transmembrane region" description="Helical" evidence="7">
    <location>
        <begin position="359"/>
        <end position="376"/>
    </location>
</feature>
<keyword evidence="5 7" id="KW-0472">Membrane</keyword>
<feature type="domain" description="ComEC/Rec2-related protein" evidence="8">
    <location>
        <begin position="252"/>
        <end position="538"/>
    </location>
</feature>
<evidence type="ECO:0000256" key="5">
    <source>
        <dbReference type="ARBA" id="ARBA00023136"/>
    </source>
</evidence>
<dbReference type="Pfam" id="PF13567">
    <property type="entry name" value="DUF4131"/>
    <property type="match status" value="1"/>
</dbReference>